<dbReference type="AlphaFoldDB" id="A0A4W5RG75"/>
<evidence type="ECO:0000313" key="2">
    <source>
        <dbReference type="Ensembl" id="ENSHHUP00000085013.1"/>
    </source>
</evidence>
<dbReference type="GO" id="GO:0042284">
    <property type="term" value="F:sphingolipid delta-4 desaturase activity"/>
    <property type="evidence" value="ECO:0007669"/>
    <property type="project" value="TreeGrafter"/>
</dbReference>
<dbReference type="PANTHER" id="PTHR12879">
    <property type="entry name" value="SPHINGOLIPID DELTA 4 DESATURASE/C-4 HYDROXYLASE PROTEIN DES2"/>
    <property type="match status" value="1"/>
</dbReference>
<reference evidence="2" key="2">
    <citation type="submission" date="2025-08" db="UniProtKB">
        <authorList>
            <consortium name="Ensembl"/>
        </authorList>
    </citation>
    <scope>IDENTIFICATION</scope>
</reference>
<dbReference type="GO" id="GO:0046513">
    <property type="term" value="P:ceramide biosynthetic process"/>
    <property type="evidence" value="ECO:0007669"/>
    <property type="project" value="TreeGrafter"/>
</dbReference>
<dbReference type="GeneTree" id="ENSGT00390000013448"/>
<accession>A0A4W5RG75</accession>
<name>A0A4W5RG75_9TELE</name>
<keyword evidence="1" id="KW-0812">Transmembrane</keyword>
<evidence type="ECO:0000256" key="1">
    <source>
        <dbReference type="SAM" id="Phobius"/>
    </source>
</evidence>
<organism evidence="2 3">
    <name type="scientific">Hucho hucho</name>
    <name type="common">huchen</name>
    <dbReference type="NCBI Taxonomy" id="62062"/>
    <lineage>
        <taxon>Eukaryota</taxon>
        <taxon>Metazoa</taxon>
        <taxon>Chordata</taxon>
        <taxon>Craniata</taxon>
        <taxon>Vertebrata</taxon>
        <taxon>Euteleostomi</taxon>
        <taxon>Actinopterygii</taxon>
        <taxon>Neopterygii</taxon>
        <taxon>Teleostei</taxon>
        <taxon>Protacanthopterygii</taxon>
        <taxon>Salmoniformes</taxon>
        <taxon>Salmonidae</taxon>
        <taxon>Salmoninae</taxon>
        <taxon>Hucho</taxon>
    </lineage>
</organism>
<reference evidence="2" key="3">
    <citation type="submission" date="2025-09" db="UniProtKB">
        <authorList>
            <consortium name="Ensembl"/>
        </authorList>
    </citation>
    <scope>IDENTIFICATION</scope>
</reference>
<keyword evidence="3" id="KW-1185">Reference proteome</keyword>
<dbReference type="GO" id="GO:0006667">
    <property type="term" value="P:sphinganine metabolic process"/>
    <property type="evidence" value="ECO:0007669"/>
    <property type="project" value="TreeGrafter"/>
</dbReference>
<feature type="transmembrane region" description="Helical" evidence="1">
    <location>
        <begin position="51"/>
        <end position="67"/>
    </location>
</feature>
<dbReference type="Ensembl" id="ENSHHUT00000087671.1">
    <property type="protein sequence ID" value="ENSHHUP00000085013.1"/>
    <property type="gene ID" value="ENSHHUG00000049269.1"/>
</dbReference>
<keyword evidence="1" id="KW-0472">Membrane</keyword>
<keyword evidence="1" id="KW-1133">Transmembrane helix</keyword>
<evidence type="ECO:0000313" key="3">
    <source>
        <dbReference type="Proteomes" id="UP000314982"/>
    </source>
</evidence>
<dbReference type="Proteomes" id="UP000314982">
    <property type="component" value="Unassembled WGS sequence"/>
</dbReference>
<protein>
    <submittedName>
        <fullName evidence="2">Delta(4)-desaturase, sphingolipid 2</fullName>
    </submittedName>
</protein>
<sequence>MWANLPIGLPYSASFKKYHINHHRYMGGDGLDVYIPTGVEDSFFCRPLRKVLWLFLQLLLYALRPLVVNSKPVSRLELMNAVVQFAVNFLIFYVWGLKPIVYLIAGSILLDHDFRSTNHYISAEFYDSLPQHNSWTRVVSDFVLDGSLGPYARIKREYELKGQLALPVR</sequence>
<proteinExistence type="predicted"/>
<reference evidence="3" key="1">
    <citation type="submission" date="2018-06" db="EMBL/GenBank/DDBJ databases">
        <title>Genome assembly of Danube salmon.</title>
        <authorList>
            <person name="Macqueen D.J."/>
            <person name="Gundappa M.K."/>
        </authorList>
    </citation>
    <scope>NUCLEOTIDE SEQUENCE [LARGE SCALE GENOMIC DNA]</scope>
</reference>
<feature type="transmembrane region" description="Helical" evidence="1">
    <location>
        <begin position="87"/>
        <end position="110"/>
    </location>
</feature>
<dbReference type="GO" id="GO:0016020">
    <property type="term" value="C:membrane"/>
    <property type="evidence" value="ECO:0007669"/>
    <property type="project" value="GOC"/>
</dbReference>
<dbReference type="STRING" id="62062.ENSHHUP00000085013"/>
<dbReference type="PANTHER" id="PTHR12879:SF21">
    <property type="entry name" value="SPHINGOLIPID DELTA(4)-DESATURASE_C4-MONOOXYGENASE DES2"/>
    <property type="match status" value="1"/>
</dbReference>